<evidence type="ECO:0000256" key="3">
    <source>
        <dbReference type="ARBA" id="ARBA00023143"/>
    </source>
</evidence>
<keyword evidence="5" id="KW-0966">Cell projection</keyword>
<reference evidence="5" key="1">
    <citation type="journal article" date="2007" name="J. Bacteriol.">
        <title>Comparative genome analysis of four magnetotactic bacteria reveals a complex set of group-specific genes implicated in magnetosome biomineralization and function.</title>
        <authorList>
            <person name="Richter M."/>
            <person name="Kube M."/>
            <person name="Bazylinski D.A."/>
            <person name="Lombardot T."/>
            <person name="Gloeckner F.O."/>
            <person name="Reinhardt R."/>
            <person name="Schueler D."/>
        </authorList>
    </citation>
    <scope>NUCLEOTIDE SEQUENCE</scope>
    <source>
        <strain evidence="5">MSR-1</strain>
    </source>
</reference>
<dbReference type="AlphaFoldDB" id="A4U4J6"/>
<evidence type="ECO:0000256" key="1">
    <source>
        <dbReference type="ARBA" id="ARBA00004365"/>
    </source>
</evidence>
<gene>
    <name evidence="5" type="primary">flgL</name>
    <name evidence="5" type="ORF">MGR_3871</name>
</gene>
<organism evidence="5">
    <name type="scientific">Magnetospirillum gryphiswaldense</name>
    <dbReference type="NCBI Taxonomy" id="55518"/>
    <lineage>
        <taxon>Bacteria</taxon>
        <taxon>Pseudomonadati</taxon>
        <taxon>Pseudomonadota</taxon>
        <taxon>Alphaproteobacteria</taxon>
        <taxon>Rhodospirillales</taxon>
        <taxon>Rhodospirillaceae</taxon>
        <taxon>Magnetospirillum</taxon>
    </lineage>
</organism>
<dbReference type="RefSeq" id="WP_106001197.1">
    <property type="nucleotide sequence ID" value="NZ_CP027527.1"/>
</dbReference>
<evidence type="ECO:0000256" key="2">
    <source>
        <dbReference type="ARBA" id="ARBA00005709"/>
    </source>
</evidence>
<feature type="domain" description="Flagellin C-terminal" evidence="4">
    <location>
        <begin position="219"/>
        <end position="300"/>
    </location>
</feature>
<proteinExistence type="inferred from homology"/>
<comment type="similarity">
    <text evidence="2">Belongs to the bacterial flagellin family.</text>
</comment>
<dbReference type="SUPFAM" id="SSF64518">
    <property type="entry name" value="Phase 1 flagellin"/>
    <property type="match status" value="1"/>
</dbReference>
<evidence type="ECO:0000313" key="5">
    <source>
        <dbReference type="EMBL" id="CAM77803.1"/>
    </source>
</evidence>
<dbReference type="Pfam" id="PF00700">
    <property type="entry name" value="Flagellin_C"/>
    <property type="match status" value="1"/>
</dbReference>
<protein>
    <submittedName>
        <fullName evidence="5">Flagellin and hook associated protein</fullName>
    </submittedName>
</protein>
<dbReference type="InterPro" id="IPR001492">
    <property type="entry name" value="Flagellin"/>
</dbReference>
<dbReference type="EMBL" id="CU459003">
    <property type="protein sequence ID" value="CAM77803.1"/>
    <property type="molecule type" value="Genomic_DNA"/>
</dbReference>
<accession>A4U4J6</accession>
<keyword evidence="3" id="KW-0975">Bacterial flagellum</keyword>
<dbReference type="InterPro" id="IPR046358">
    <property type="entry name" value="Flagellin_C"/>
</dbReference>
<evidence type="ECO:0000259" key="4">
    <source>
        <dbReference type="Pfam" id="PF00700"/>
    </source>
</evidence>
<dbReference type="PANTHER" id="PTHR42792">
    <property type="entry name" value="FLAGELLIN"/>
    <property type="match status" value="1"/>
</dbReference>
<name>A4U4J6_9PROT</name>
<comment type="subcellular location">
    <subcellularLocation>
        <location evidence="1">Bacterial flagellum</location>
    </subcellularLocation>
</comment>
<keyword evidence="5" id="KW-0282">Flagellum</keyword>
<sequence length="300" mass="31573">MERVSSAGLGQALLRSAMTVQAKLAEKQSANASGLKSETYAGLGADAARLMTMENALAGLQARSSTTQSALDRTETMHQAVGDMTDLLSSMRTTLSQLSSQSTDQVDYNQIGADMLTDLAALMNTQADGRYLFAGGATTTQPVDTTLLATPTNPSVADDSYYLGDDVTQSVKVSDQSSIEYGVTAGETGFEKALRAANILANLDPATPDEDSISEAYDLATEAMDQLLAVQGRLSVNAGRLENALSQQDTGISLLSERIGDAKGVDVAQVTVEISQYQTTLEASYAALGKLNSLKLTDFL</sequence>
<keyword evidence="5" id="KW-0969">Cilium</keyword>
<dbReference type="NCBIfam" id="NF006489">
    <property type="entry name" value="PRK08913.1"/>
    <property type="match status" value="1"/>
</dbReference>
<dbReference type="PANTHER" id="PTHR42792:SF1">
    <property type="entry name" value="FLAGELLAR HOOK-ASSOCIATED PROTEIN 3"/>
    <property type="match status" value="1"/>
</dbReference>
<dbReference type="GO" id="GO:0009288">
    <property type="term" value="C:bacterial-type flagellum"/>
    <property type="evidence" value="ECO:0007669"/>
    <property type="project" value="UniProtKB-SubCell"/>
</dbReference>
<dbReference type="Gene3D" id="1.20.1330.10">
    <property type="entry name" value="f41 fragment of flagellin, N-terminal domain"/>
    <property type="match status" value="1"/>
</dbReference>
<dbReference type="GO" id="GO:0005198">
    <property type="term" value="F:structural molecule activity"/>
    <property type="evidence" value="ECO:0007669"/>
    <property type="project" value="InterPro"/>
</dbReference>